<evidence type="ECO:0000256" key="1">
    <source>
        <dbReference type="SAM" id="MobiDB-lite"/>
    </source>
</evidence>
<reference evidence="2 3" key="1">
    <citation type="journal article" date="2019" name="Genome Biol. Evol.">
        <title>Insights into the evolution of the New World diploid cottons (Gossypium, subgenus Houzingenia) based on genome sequencing.</title>
        <authorList>
            <person name="Grover C.E."/>
            <person name="Arick M.A. 2nd"/>
            <person name="Thrash A."/>
            <person name="Conover J.L."/>
            <person name="Sanders W.S."/>
            <person name="Peterson D.G."/>
            <person name="Frelichowski J.E."/>
            <person name="Scheffler J.A."/>
            <person name="Scheffler B.E."/>
            <person name="Wendel J.F."/>
        </authorList>
    </citation>
    <scope>NUCLEOTIDE SEQUENCE [LARGE SCALE GENOMIC DNA]</scope>
    <source>
        <strain evidence="2">1</strain>
        <tissue evidence="2">Leaf</tissue>
    </source>
</reference>
<dbReference type="AlphaFoldDB" id="A0A7J9LVL9"/>
<gene>
    <name evidence="2" type="ORF">Goshw_012369</name>
</gene>
<accession>A0A7J9LVL9</accession>
<keyword evidence="3" id="KW-1185">Reference proteome</keyword>
<proteinExistence type="predicted"/>
<dbReference type="OrthoDB" id="992897at2759"/>
<comment type="caution">
    <text evidence="2">The sequence shown here is derived from an EMBL/GenBank/DDBJ whole genome shotgun (WGS) entry which is preliminary data.</text>
</comment>
<dbReference type="Proteomes" id="UP000593576">
    <property type="component" value="Unassembled WGS sequence"/>
</dbReference>
<sequence>MLLPLNKIAIILLNGVMVRKGVNDPITSKRRTTRLDRSRISRSSGSHEYERKSGLQRPPAGQCHWYLETYRRTRCATGRWVMEICHILREGNKCANHLVNLAQESFGELV</sequence>
<feature type="non-terminal residue" evidence="2">
    <location>
        <position position="110"/>
    </location>
</feature>
<name>A0A7J9LVL9_GOSSC</name>
<dbReference type="EMBL" id="JABFAF010000008">
    <property type="protein sequence ID" value="MBA0862750.1"/>
    <property type="molecule type" value="Genomic_DNA"/>
</dbReference>
<feature type="region of interest" description="Disordered" evidence="1">
    <location>
        <begin position="29"/>
        <end position="60"/>
    </location>
</feature>
<evidence type="ECO:0000313" key="2">
    <source>
        <dbReference type="EMBL" id="MBA0862750.1"/>
    </source>
</evidence>
<feature type="compositionally biased region" description="Basic and acidic residues" evidence="1">
    <location>
        <begin position="33"/>
        <end position="53"/>
    </location>
</feature>
<protein>
    <submittedName>
        <fullName evidence="2">Uncharacterized protein</fullName>
    </submittedName>
</protein>
<evidence type="ECO:0000313" key="3">
    <source>
        <dbReference type="Proteomes" id="UP000593576"/>
    </source>
</evidence>
<organism evidence="2 3">
    <name type="scientific">Gossypium schwendimanii</name>
    <name type="common">Cotton</name>
    <dbReference type="NCBI Taxonomy" id="34291"/>
    <lineage>
        <taxon>Eukaryota</taxon>
        <taxon>Viridiplantae</taxon>
        <taxon>Streptophyta</taxon>
        <taxon>Embryophyta</taxon>
        <taxon>Tracheophyta</taxon>
        <taxon>Spermatophyta</taxon>
        <taxon>Magnoliopsida</taxon>
        <taxon>eudicotyledons</taxon>
        <taxon>Gunneridae</taxon>
        <taxon>Pentapetalae</taxon>
        <taxon>rosids</taxon>
        <taxon>malvids</taxon>
        <taxon>Malvales</taxon>
        <taxon>Malvaceae</taxon>
        <taxon>Malvoideae</taxon>
        <taxon>Gossypium</taxon>
    </lineage>
</organism>